<keyword evidence="2" id="KW-1185">Reference proteome</keyword>
<name>A0A7C9MT88_9DEIO</name>
<gene>
    <name evidence="1" type="ORF">GO986_18560</name>
</gene>
<reference evidence="1 2" key="1">
    <citation type="submission" date="2019-12" db="EMBL/GenBank/DDBJ databases">
        <title>Deinococcus sp. HMF7620 Genome sequencing and assembly.</title>
        <authorList>
            <person name="Kang H."/>
            <person name="Kim H."/>
            <person name="Joh K."/>
        </authorList>
    </citation>
    <scope>NUCLEOTIDE SEQUENCE [LARGE SCALE GENOMIC DNA]</scope>
    <source>
        <strain evidence="1 2">HMF7620</strain>
    </source>
</reference>
<sequence length="95" mass="10206">MLVLLHTSFSAASGEQLGRAFQLVSPRGVTVARTMVRKGLLTLASSAPVMTYRLTLLGALLVRGGAAEKSPHPLPFRLNTVERDCLNHGDTHVRA</sequence>
<protein>
    <submittedName>
        <fullName evidence="1">Uncharacterized protein</fullName>
    </submittedName>
</protein>
<dbReference type="EMBL" id="WQLB01000034">
    <property type="protein sequence ID" value="MVN88744.1"/>
    <property type="molecule type" value="Genomic_DNA"/>
</dbReference>
<organism evidence="1 2">
    <name type="scientific">Deinococcus arboris</name>
    <dbReference type="NCBI Taxonomy" id="2682977"/>
    <lineage>
        <taxon>Bacteria</taxon>
        <taxon>Thermotogati</taxon>
        <taxon>Deinococcota</taxon>
        <taxon>Deinococci</taxon>
        <taxon>Deinococcales</taxon>
        <taxon>Deinococcaceae</taxon>
        <taxon>Deinococcus</taxon>
    </lineage>
</organism>
<accession>A0A7C9MT88</accession>
<proteinExistence type="predicted"/>
<evidence type="ECO:0000313" key="1">
    <source>
        <dbReference type="EMBL" id="MVN88744.1"/>
    </source>
</evidence>
<dbReference type="AlphaFoldDB" id="A0A7C9MT88"/>
<dbReference type="Proteomes" id="UP000483286">
    <property type="component" value="Unassembled WGS sequence"/>
</dbReference>
<evidence type="ECO:0000313" key="2">
    <source>
        <dbReference type="Proteomes" id="UP000483286"/>
    </source>
</evidence>
<comment type="caution">
    <text evidence="1">The sequence shown here is derived from an EMBL/GenBank/DDBJ whole genome shotgun (WGS) entry which is preliminary data.</text>
</comment>